<evidence type="ECO:0000313" key="2">
    <source>
        <dbReference type="EMBL" id="MBT1445198.1"/>
    </source>
</evidence>
<name>A0ABS5V871_9GAMM</name>
<comment type="caution">
    <text evidence="2">The sequence shown here is derived from an EMBL/GenBank/DDBJ whole genome shotgun (WGS) entry which is preliminary data.</text>
</comment>
<evidence type="ECO:0000313" key="3">
    <source>
        <dbReference type="Proteomes" id="UP001195903"/>
    </source>
</evidence>
<protein>
    <submittedName>
        <fullName evidence="2">DUF2909 family protein</fullName>
    </submittedName>
</protein>
<keyword evidence="3" id="KW-1185">Reference proteome</keyword>
<evidence type="ECO:0000256" key="1">
    <source>
        <dbReference type="SAM" id="Phobius"/>
    </source>
</evidence>
<feature type="transmembrane region" description="Helical" evidence="1">
    <location>
        <begin position="6"/>
        <end position="29"/>
    </location>
</feature>
<keyword evidence="1" id="KW-0472">Membrane</keyword>
<keyword evidence="1" id="KW-0812">Transmembrane</keyword>
<dbReference type="RefSeq" id="WP_214507401.1">
    <property type="nucleotide sequence ID" value="NZ_JAHEPS010000004.1"/>
</dbReference>
<dbReference type="EMBL" id="JAHEPS010000004">
    <property type="protein sequence ID" value="MBT1445198.1"/>
    <property type="molecule type" value="Genomic_DNA"/>
</dbReference>
<accession>A0ABS5V871</accession>
<sequence>MVSLLFKSVLVLLLFFIVFNLGRALYIMVKGDSQIPMSRYLGRRVALSALVVLLLLIALAMGWITPHHRPY</sequence>
<feature type="transmembrane region" description="Helical" evidence="1">
    <location>
        <begin position="41"/>
        <end position="64"/>
    </location>
</feature>
<dbReference type="Proteomes" id="UP001195903">
    <property type="component" value="Unassembled WGS sequence"/>
</dbReference>
<reference evidence="2 3" key="1">
    <citation type="submission" date="2021-05" db="EMBL/GenBank/DDBJ databases">
        <title>Shewanella sp. JM162201.</title>
        <authorList>
            <person name="Xu S."/>
            <person name="Li A."/>
        </authorList>
    </citation>
    <scope>NUCLEOTIDE SEQUENCE [LARGE SCALE GENOMIC DNA]</scope>
    <source>
        <strain evidence="2 3">JM162201</strain>
    </source>
</reference>
<dbReference type="Pfam" id="PF11137">
    <property type="entry name" value="DUF2909"/>
    <property type="match status" value="1"/>
</dbReference>
<proteinExistence type="predicted"/>
<keyword evidence="1" id="KW-1133">Transmembrane helix</keyword>
<organism evidence="2 3">
    <name type="scientific">Shewanella jiangmenensis</name>
    <dbReference type="NCBI Taxonomy" id="2837387"/>
    <lineage>
        <taxon>Bacteria</taxon>
        <taxon>Pseudomonadati</taxon>
        <taxon>Pseudomonadota</taxon>
        <taxon>Gammaproteobacteria</taxon>
        <taxon>Alteromonadales</taxon>
        <taxon>Shewanellaceae</taxon>
        <taxon>Shewanella</taxon>
    </lineage>
</organism>
<dbReference type="InterPro" id="IPR021313">
    <property type="entry name" value="DUF2909"/>
</dbReference>
<gene>
    <name evidence="2" type="ORF">KJI95_11765</name>
</gene>